<geneLocation type="plasmid" evidence="1">
    <name>pDson03</name>
</geneLocation>
<accession>A0AAU7U6G1</accession>
<reference evidence="1" key="1">
    <citation type="submission" date="2024-06" db="EMBL/GenBank/DDBJ databases">
        <title>Draft Genome Sequence of Deinococcus sonorensis Type Strain KR-87, a Biofilm Producing Representative of the Genus Deinococcus.</title>
        <authorList>
            <person name="Boren L.S."/>
            <person name="Grosso R.A."/>
            <person name="Hugenberg-Cox A.N."/>
            <person name="Hill J.T.E."/>
            <person name="Albert C.M."/>
            <person name="Tuohy J.M."/>
        </authorList>
    </citation>
    <scope>NUCLEOTIDE SEQUENCE</scope>
    <source>
        <strain evidence="1">KR-87</strain>
        <plasmid evidence="1">pDson03</plasmid>
    </source>
</reference>
<dbReference type="AlphaFoldDB" id="A0AAU7U6G1"/>
<keyword evidence="1" id="KW-0614">Plasmid</keyword>
<organism evidence="1">
    <name type="scientific">Deinococcus sonorensis KR-87</name>
    <dbReference type="NCBI Taxonomy" id="694439"/>
    <lineage>
        <taxon>Bacteria</taxon>
        <taxon>Thermotogati</taxon>
        <taxon>Deinococcota</taxon>
        <taxon>Deinococci</taxon>
        <taxon>Deinococcales</taxon>
        <taxon>Deinococcaceae</taxon>
        <taxon>Deinococcus</taxon>
    </lineage>
</organism>
<gene>
    <name evidence="1" type="ORF">ABOD76_04985</name>
</gene>
<dbReference type="EMBL" id="CP158298">
    <property type="protein sequence ID" value="XBV84044.1"/>
    <property type="molecule type" value="Genomic_DNA"/>
</dbReference>
<dbReference type="KEGG" id="dsc:ABOD76_04985"/>
<protein>
    <submittedName>
        <fullName evidence="1">Uncharacterized protein</fullName>
    </submittedName>
</protein>
<proteinExistence type="predicted"/>
<dbReference type="RefSeq" id="WP_350242023.1">
    <property type="nucleotide sequence ID" value="NZ_CP158298.1"/>
</dbReference>
<sequence length="61" mass="6938">MRLDNQPDTAVTLQPVTRDLYQAGRMTVRFLRNAAGPVLGFRSSTPVVRHLQFRRSNRPDG</sequence>
<name>A0AAU7U6G1_9DEIO</name>
<evidence type="ECO:0000313" key="1">
    <source>
        <dbReference type="EMBL" id="XBV84044.1"/>
    </source>
</evidence>